<organism evidence="1 2">
    <name type="scientific">Gluconacetobacter entanii</name>
    <dbReference type="NCBI Taxonomy" id="108528"/>
    <lineage>
        <taxon>Bacteria</taxon>
        <taxon>Pseudomonadati</taxon>
        <taxon>Pseudomonadota</taxon>
        <taxon>Alphaproteobacteria</taxon>
        <taxon>Acetobacterales</taxon>
        <taxon>Acetobacteraceae</taxon>
        <taxon>Gluconacetobacter</taxon>
    </lineage>
</organism>
<comment type="caution">
    <text evidence="1">The sequence shown here is derived from an EMBL/GenBank/DDBJ whole genome shotgun (WGS) entry which is preliminary data.</text>
</comment>
<dbReference type="Proteomes" id="UP000248301">
    <property type="component" value="Unassembled WGS sequence"/>
</dbReference>
<dbReference type="OrthoDB" id="7275765at2"/>
<dbReference type="AlphaFoldDB" id="A0A318PRC4"/>
<reference evidence="1 2" key="1">
    <citation type="submission" date="2017-07" db="EMBL/GenBank/DDBJ databases">
        <title>A draft genome sequence of Gluconacetobacter entanii LTH 4560.</title>
        <authorList>
            <person name="Skraban J."/>
            <person name="Cleenwerck I."/>
            <person name="Vandamme P."/>
            <person name="Trcek J."/>
        </authorList>
    </citation>
    <scope>NUCLEOTIDE SEQUENCE [LARGE SCALE GENOMIC DNA]</scope>
    <source>
        <strain evidence="1 2">LTH 4560</strain>
    </source>
</reference>
<proteinExistence type="predicted"/>
<accession>A0A318PRC4</accession>
<gene>
    <name evidence="1" type="ORF">CFR72_16850</name>
</gene>
<dbReference type="RefSeq" id="WP_110914830.1">
    <property type="nucleotide sequence ID" value="NZ_NKUF01000153.1"/>
</dbReference>
<name>A0A318PRC4_9PROT</name>
<evidence type="ECO:0000313" key="2">
    <source>
        <dbReference type="Proteomes" id="UP000248301"/>
    </source>
</evidence>
<sequence>MQEMLLLADSGVPWDVDSKWSRTRRFAACVAITERRSRETYGLIPTRFDWDIGRYMDAEA</sequence>
<dbReference type="EMBL" id="NKUF01000153">
    <property type="protein sequence ID" value="PYD59241.1"/>
    <property type="molecule type" value="Genomic_DNA"/>
</dbReference>
<evidence type="ECO:0000313" key="1">
    <source>
        <dbReference type="EMBL" id="PYD59241.1"/>
    </source>
</evidence>
<protein>
    <submittedName>
        <fullName evidence="1">Uncharacterized protein</fullName>
    </submittedName>
</protein>